<reference evidence="6 7" key="1">
    <citation type="journal article" date="2016" name="Nat. Commun.">
        <title>Thousands of microbial genomes shed light on interconnected biogeochemical processes in an aquifer system.</title>
        <authorList>
            <person name="Anantharaman K."/>
            <person name="Brown C.T."/>
            <person name="Hug L.A."/>
            <person name="Sharon I."/>
            <person name="Castelle C.J."/>
            <person name="Probst A.J."/>
            <person name="Thomas B.C."/>
            <person name="Singh A."/>
            <person name="Wilkins M.J."/>
            <person name="Karaoz U."/>
            <person name="Brodie E.L."/>
            <person name="Williams K.H."/>
            <person name="Hubbard S.S."/>
            <person name="Banfield J.F."/>
        </authorList>
    </citation>
    <scope>NUCLEOTIDE SEQUENCE [LARGE SCALE GENOMIC DNA]</scope>
</reference>
<protein>
    <recommendedName>
        <fullName evidence="5">ABC transporter domain-containing protein</fullName>
    </recommendedName>
</protein>
<evidence type="ECO:0000313" key="7">
    <source>
        <dbReference type="Proteomes" id="UP000178435"/>
    </source>
</evidence>
<proteinExistence type="inferred from homology"/>
<evidence type="ECO:0000256" key="4">
    <source>
        <dbReference type="ARBA" id="ARBA00022840"/>
    </source>
</evidence>
<dbReference type="CDD" id="cd03230">
    <property type="entry name" value="ABC_DR_subfamily_A"/>
    <property type="match status" value="1"/>
</dbReference>
<dbReference type="EMBL" id="MGDF01000129">
    <property type="protein sequence ID" value="OGL44734.1"/>
    <property type="molecule type" value="Genomic_DNA"/>
</dbReference>
<dbReference type="InterPro" id="IPR017871">
    <property type="entry name" value="ABC_transporter-like_CS"/>
</dbReference>
<organism evidence="6 7">
    <name type="scientific">Candidatus Schekmanbacteria bacterium RBG_16_38_11</name>
    <dbReference type="NCBI Taxonomy" id="1817880"/>
    <lineage>
        <taxon>Bacteria</taxon>
        <taxon>Candidatus Schekmaniibacteriota</taxon>
    </lineage>
</organism>
<dbReference type="PROSITE" id="PS50893">
    <property type="entry name" value="ABC_TRANSPORTER_2"/>
    <property type="match status" value="1"/>
</dbReference>
<dbReference type="SUPFAM" id="SSF52540">
    <property type="entry name" value="P-loop containing nucleoside triphosphate hydrolases"/>
    <property type="match status" value="1"/>
</dbReference>
<dbReference type="Gene3D" id="3.40.50.300">
    <property type="entry name" value="P-loop containing nucleotide triphosphate hydrolases"/>
    <property type="match status" value="1"/>
</dbReference>
<keyword evidence="2" id="KW-0813">Transport</keyword>
<comment type="caution">
    <text evidence="6">The sequence shown here is derived from an EMBL/GenBank/DDBJ whole genome shotgun (WGS) entry which is preliminary data.</text>
</comment>
<dbReference type="PANTHER" id="PTHR42711:SF5">
    <property type="entry name" value="ABC TRANSPORTER ATP-BINDING PROTEIN NATA"/>
    <property type="match status" value="1"/>
</dbReference>
<feature type="domain" description="ABC transporter" evidence="5">
    <location>
        <begin position="9"/>
        <end position="238"/>
    </location>
</feature>
<evidence type="ECO:0000256" key="1">
    <source>
        <dbReference type="ARBA" id="ARBA00005417"/>
    </source>
</evidence>
<dbReference type="GO" id="GO:0016887">
    <property type="term" value="F:ATP hydrolysis activity"/>
    <property type="evidence" value="ECO:0007669"/>
    <property type="project" value="InterPro"/>
</dbReference>
<accession>A0A1F7RUM1</accession>
<dbReference type="PANTHER" id="PTHR42711">
    <property type="entry name" value="ABC TRANSPORTER ATP-BINDING PROTEIN"/>
    <property type="match status" value="1"/>
</dbReference>
<keyword evidence="4" id="KW-0067">ATP-binding</keyword>
<dbReference type="Pfam" id="PF00005">
    <property type="entry name" value="ABC_tran"/>
    <property type="match status" value="1"/>
</dbReference>
<evidence type="ECO:0000259" key="5">
    <source>
        <dbReference type="PROSITE" id="PS50893"/>
    </source>
</evidence>
<dbReference type="AlphaFoldDB" id="A0A1F7RUM1"/>
<evidence type="ECO:0000256" key="3">
    <source>
        <dbReference type="ARBA" id="ARBA00022741"/>
    </source>
</evidence>
<dbReference type="Proteomes" id="UP000178435">
    <property type="component" value="Unassembled WGS sequence"/>
</dbReference>
<dbReference type="InterPro" id="IPR050763">
    <property type="entry name" value="ABC_transporter_ATP-binding"/>
</dbReference>
<keyword evidence="3" id="KW-0547">Nucleotide-binding</keyword>
<dbReference type="SMART" id="SM00382">
    <property type="entry name" value="AAA"/>
    <property type="match status" value="1"/>
</dbReference>
<dbReference type="InterPro" id="IPR027417">
    <property type="entry name" value="P-loop_NTPase"/>
</dbReference>
<sequence length="314" mass="35170">MNNTNNIIISTENLLKEFDGKRAVDNLTLEIKRSEIFGFLGPNGAGKSTTIRMLCGILKPTSGKASVLGLDIYTQAEEIKKNIGYMSQHFGLYNDLTVEENINFYSRVYLRDKKVATERSSEIISASGLSSYRKYLAAKLSGGWKQRLALACSVVHEPKMLFLDEPTAGIDPVSRRIIWDLLYNLASKGITLFVTTHYMEEAERCGRIGFINNGILVACDTPKRIKKEFMPLDIISLKTAELKKAFDLLKPQEFSKDINIYGDEIHISVGDGEKCIGVIKEILSKNQIQPEKIEKINPSIEDVFVYLTKSGETA</sequence>
<comment type="similarity">
    <text evidence="1">Belongs to the ABC transporter superfamily.</text>
</comment>
<gene>
    <name evidence="6" type="ORF">A2149_07740</name>
</gene>
<evidence type="ECO:0000313" key="6">
    <source>
        <dbReference type="EMBL" id="OGL44734.1"/>
    </source>
</evidence>
<dbReference type="InterPro" id="IPR003439">
    <property type="entry name" value="ABC_transporter-like_ATP-bd"/>
</dbReference>
<dbReference type="InterPro" id="IPR003593">
    <property type="entry name" value="AAA+_ATPase"/>
</dbReference>
<evidence type="ECO:0000256" key="2">
    <source>
        <dbReference type="ARBA" id="ARBA00022448"/>
    </source>
</evidence>
<dbReference type="GO" id="GO:0005524">
    <property type="term" value="F:ATP binding"/>
    <property type="evidence" value="ECO:0007669"/>
    <property type="project" value="UniProtKB-KW"/>
</dbReference>
<name>A0A1F7RUM1_9BACT</name>
<dbReference type="PROSITE" id="PS00211">
    <property type="entry name" value="ABC_TRANSPORTER_1"/>
    <property type="match status" value="1"/>
</dbReference>